<keyword evidence="4" id="KW-0592">Phosphate transport</keyword>
<keyword evidence="7" id="KW-1185">Reference proteome</keyword>
<dbReference type="EMBL" id="MQWA01000001">
    <property type="protein sequence ID" value="PQJ27909.1"/>
    <property type="molecule type" value="Genomic_DNA"/>
</dbReference>
<name>A0A2S7TYT5_9BACT</name>
<sequence>MKLKEIAIVVATGAAIASTAFGQAKLTIKGSDTLGAKLVPQLKADYLKSNKGVDIEILAQGSSHAFSNLLADTADIGMSSRKVKQSEVDKFNVSGKKLVEHVAAWDMIAVIINEKNPVKKLSLAQIEGIFTGSITNWSEVGGKAGEISLYTRNTSSGTYKSFAKLAMSKKDYASNSQKMEGNQPICTEVANNLNGIGYVGLAYAKGNDYKTVKVDGVSAKPSKVAQYPLARKLYYYTVGEPTSEVAAFLKYATSNDAANAIVEKLDSFQHLLLTHP</sequence>
<evidence type="ECO:0000313" key="7">
    <source>
        <dbReference type="Proteomes" id="UP000239907"/>
    </source>
</evidence>
<protein>
    <recommendedName>
        <fullName evidence="4">Phosphate-binding protein</fullName>
    </recommendedName>
</protein>
<dbReference type="GO" id="GO:0006817">
    <property type="term" value="P:phosphate ion transport"/>
    <property type="evidence" value="ECO:0007669"/>
    <property type="project" value="UniProtKB-UniRule"/>
</dbReference>
<dbReference type="RefSeq" id="WP_105042404.1">
    <property type="nucleotide sequence ID" value="NZ_MQWA01000001.1"/>
</dbReference>
<keyword evidence="3" id="KW-0732">Signal</keyword>
<organism evidence="6 7">
    <name type="scientific">Rubritalea profundi</name>
    <dbReference type="NCBI Taxonomy" id="1658618"/>
    <lineage>
        <taxon>Bacteria</taxon>
        <taxon>Pseudomonadati</taxon>
        <taxon>Verrucomicrobiota</taxon>
        <taxon>Verrucomicrobiia</taxon>
        <taxon>Verrucomicrobiales</taxon>
        <taxon>Rubritaleaceae</taxon>
        <taxon>Rubritalea</taxon>
    </lineage>
</organism>
<dbReference type="GO" id="GO:0042301">
    <property type="term" value="F:phosphate ion binding"/>
    <property type="evidence" value="ECO:0007669"/>
    <property type="project" value="UniProtKB-UniRule"/>
</dbReference>
<keyword evidence="2 4" id="KW-0813">Transport</keyword>
<dbReference type="PANTHER" id="PTHR30570">
    <property type="entry name" value="PERIPLASMIC PHOSPHATE BINDING COMPONENT OF PHOSPHATE ABC TRANSPORTER"/>
    <property type="match status" value="1"/>
</dbReference>
<dbReference type="InterPro" id="IPR011862">
    <property type="entry name" value="Phos-bd"/>
</dbReference>
<evidence type="ECO:0000313" key="6">
    <source>
        <dbReference type="EMBL" id="PQJ27909.1"/>
    </source>
</evidence>
<dbReference type="NCBIfam" id="TIGR02136">
    <property type="entry name" value="ptsS_2"/>
    <property type="match status" value="1"/>
</dbReference>
<evidence type="ECO:0000256" key="3">
    <source>
        <dbReference type="ARBA" id="ARBA00022729"/>
    </source>
</evidence>
<evidence type="ECO:0000256" key="2">
    <source>
        <dbReference type="ARBA" id="ARBA00022448"/>
    </source>
</evidence>
<dbReference type="AlphaFoldDB" id="A0A2S7TYT5"/>
<comment type="similarity">
    <text evidence="1 4">Belongs to the PstS family.</text>
</comment>
<dbReference type="InterPro" id="IPR050811">
    <property type="entry name" value="Phosphate_ABC_transporter"/>
</dbReference>
<dbReference type="InterPro" id="IPR024370">
    <property type="entry name" value="PBP_domain"/>
</dbReference>
<dbReference type="SUPFAM" id="SSF53850">
    <property type="entry name" value="Periplasmic binding protein-like II"/>
    <property type="match status" value="1"/>
</dbReference>
<dbReference type="Pfam" id="PF12849">
    <property type="entry name" value="PBP_like_2"/>
    <property type="match status" value="1"/>
</dbReference>
<dbReference type="CDD" id="cd13653">
    <property type="entry name" value="PBP2_phosphate_like_1"/>
    <property type="match status" value="1"/>
</dbReference>
<feature type="domain" description="PBP" evidence="5">
    <location>
        <begin position="18"/>
        <end position="255"/>
    </location>
</feature>
<accession>A0A2S7TYT5</accession>
<evidence type="ECO:0000259" key="5">
    <source>
        <dbReference type="Pfam" id="PF12849"/>
    </source>
</evidence>
<proteinExistence type="inferred from homology"/>
<dbReference type="Gene3D" id="3.40.190.10">
    <property type="entry name" value="Periplasmic binding protein-like II"/>
    <property type="match status" value="2"/>
</dbReference>
<dbReference type="OrthoDB" id="9790048at2"/>
<comment type="function">
    <text evidence="4">Involved in the system for phosphate transport across the cytoplasmic membrane.</text>
</comment>
<evidence type="ECO:0000256" key="1">
    <source>
        <dbReference type="ARBA" id="ARBA00008725"/>
    </source>
</evidence>
<reference evidence="6 7" key="1">
    <citation type="submission" date="2016-12" db="EMBL/GenBank/DDBJ databases">
        <title>Study of bacterial adaptation to deep sea.</title>
        <authorList>
            <person name="Song J."/>
            <person name="Yoshizawa S."/>
            <person name="Kogure K."/>
        </authorList>
    </citation>
    <scope>NUCLEOTIDE SEQUENCE [LARGE SCALE GENOMIC DNA]</scope>
    <source>
        <strain evidence="6 7">SAORIC-165</strain>
    </source>
</reference>
<dbReference type="PANTHER" id="PTHR30570:SF1">
    <property type="entry name" value="PHOSPHATE-BINDING PROTEIN PSTS"/>
    <property type="match status" value="1"/>
</dbReference>
<dbReference type="Proteomes" id="UP000239907">
    <property type="component" value="Unassembled WGS sequence"/>
</dbReference>
<comment type="caution">
    <text evidence="6">The sequence shown here is derived from an EMBL/GenBank/DDBJ whole genome shotgun (WGS) entry which is preliminary data.</text>
</comment>
<evidence type="ECO:0000256" key="4">
    <source>
        <dbReference type="RuleBase" id="RU367119"/>
    </source>
</evidence>
<gene>
    <name evidence="6" type="ORF">BSZ32_04940</name>
</gene>